<reference evidence="1" key="1">
    <citation type="submission" date="2019-08" db="EMBL/GenBank/DDBJ databases">
        <authorList>
            <person name="Kucharzyk K."/>
            <person name="Murdoch R.W."/>
            <person name="Higgins S."/>
            <person name="Loffler F."/>
        </authorList>
    </citation>
    <scope>NUCLEOTIDE SEQUENCE</scope>
</reference>
<name>A0A644XHH5_9ZZZZ</name>
<dbReference type="InterPro" id="IPR036291">
    <property type="entry name" value="NAD(P)-bd_dom_sf"/>
</dbReference>
<dbReference type="Pfam" id="PF13561">
    <property type="entry name" value="adh_short_C2"/>
    <property type="match status" value="1"/>
</dbReference>
<dbReference type="Gene3D" id="3.40.50.720">
    <property type="entry name" value="NAD(P)-binding Rossmann-like Domain"/>
    <property type="match status" value="1"/>
</dbReference>
<evidence type="ECO:0000313" key="1">
    <source>
        <dbReference type="EMBL" id="MPM15656.1"/>
    </source>
</evidence>
<sequence length="103" mass="11205">MGKLDSRIATVILMDFAQSVEADSRPEDPVGALRDMAGFIPLKRLYDIEEIGDPMAFLASDEAKYITGTEMVIDGGSTLPETSAFSTPEPRRGFQALGFYTVP</sequence>
<dbReference type="InterPro" id="IPR002347">
    <property type="entry name" value="SDR_fam"/>
</dbReference>
<dbReference type="AlphaFoldDB" id="A0A644XHH5"/>
<dbReference type="SUPFAM" id="SSF51735">
    <property type="entry name" value="NAD(P)-binding Rossmann-fold domains"/>
    <property type="match status" value="1"/>
</dbReference>
<organism evidence="1">
    <name type="scientific">bioreactor metagenome</name>
    <dbReference type="NCBI Taxonomy" id="1076179"/>
    <lineage>
        <taxon>unclassified sequences</taxon>
        <taxon>metagenomes</taxon>
        <taxon>ecological metagenomes</taxon>
    </lineage>
</organism>
<proteinExistence type="predicted"/>
<dbReference type="EMBL" id="VSSQ01002479">
    <property type="protein sequence ID" value="MPM15656.1"/>
    <property type="molecule type" value="Genomic_DNA"/>
</dbReference>
<gene>
    <name evidence="1" type="ORF">SDC9_62027</name>
</gene>
<accession>A0A644XHH5</accession>
<comment type="caution">
    <text evidence="1">The sequence shown here is derived from an EMBL/GenBank/DDBJ whole genome shotgun (WGS) entry which is preliminary data.</text>
</comment>
<protein>
    <submittedName>
        <fullName evidence="1">Uncharacterized protein</fullName>
    </submittedName>
</protein>